<dbReference type="AlphaFoldDB" id="A0A8T2TK33"/>
<dbReference type="EMBL" id="CM035418">
    <property type="protein sequence ID" value="KAH7421795.1"/>
    <property type="molecule type" value="Genomic_DNA"/>
</dbReference>
<reference evidence="1" key="1">
    <citation type="submission" date="2021-08" db="EMBL/GenBank/DDBJ databases">
        <title>WGS assembly of Ceratopteris richardii.</title>
        <authorList>
            <person name="Marchant D.B."/>
            <person name="Chen G."/>
            <person name="Jenkins J."/>
            <person name="Shu S."/>
            <person name="Leebens-Mack J."/>
            <person name="Grimwood J."/>
            <person name="Schmutz J."/>
            <person name="Soltis P."/>
            <person name="Soltis D."/>
            <person name="Chen Z.-H."/>
        </authorList>
    </citation>
    <scope>NUCLEOTIDE SEQUENCE</scope>
    <source>
        <strain evidence="1">Whitten #5841</strain>
        <tissue evidence="1">Leaf</tissue>
    </source>
</reference>
<organism evidence="1 2">
    <name type="scientific">Ceratopteris richardii</name>
    <name type="common">Triangle waterfern</name>
    <dbReference type="NCBI Taxonomy" id="49495"/>
    <lineage>
        <taxon>Eukaryota</taxon>
        <taxon>Viridiplantae</taxon>
        <taxon>Streptophyta</taxon>
        <taxon>Embryophyta</taxon>
        <taxon>Tracheophyta</taxon>
        <taxon>Polypodiopsida</taxon>
        <taxon>Polypodiidae</taxon>
        <taxon>Polypodiales</taxon>
        <taxon>Pteridineae</taxon>
        <taxon>Pteridaceae</taxon>
        <taxon>Parkerioideae</taxon>
        <taxon>Ceratopteris</taxon>
    </lineage>
</organism>
<dbReference type="Proteomes" id="UP000825935">
    <property type="component" value="Chromosome 13"/>
</dbReference>
<sequence length="41" mass="5119">MLERKFVIPTETQKAEVDKFYWNKVYTRIFRFLKAVQDYCL</sequence>
<evidence type="ECO:0000313" key="1">
    <source>
        <dbReference type="EMBL" id="KAH7421795.1"/>
    </source>
</evidence>
<proteinExistence type="predicted"/>
<name>A0A8T2TK33_CERRI</name>
<accession>A0A8T2TK33</accession>
<protein>
    <submittedName>
        <fullName evidence="1">Uncharacterized protein</fullName>
    </submittedName>
</protein>
<gene>
    <name evidence="1" type="ORF">KP509_13G076100</name>
</gene>
<keyword evidence="2" id="KW-1185">Reference proteome</keyword>
<comment type="caution">
    <text evidence="1">The sequence shown here is derived from an EMBL/GenBank/DDBJ whole genome shotgun (WGS) entry which is preliminary data.</text>
</comment>
<evidence type="ECO:0000313" key="2">
    <source>
        <dbReference type="Proteomes" id="UP000825935"/>
    </source>
</evidence>